<dbReference type="SUPFAM" id="SSF63748">
    <property type="entry name" value="Tudor/PWWP/MBT"/>
    <property type="match status" value="1"/>
</dbReference>
<accession>A0ABC8S8T7</accession>
<dbReference type="Gene3D" id="2.30.30.140">
    <property type="match status" value="1"/>
</dbReference>
<dbReference type="Proteomes" id="UP001642360">
    <property type="component" value="Unassembled WGS sequence"/>
</dbReference>
<feature type="domain" description="PWWP" evidence="2">
    <location>
        <begin position="10"/>
        <end position="77"/>
    </location>
</feature>
<dbReference type="AlphaFoldDB" id="A0ABC8S8T7"/>
<feature type="region of interest" description="Disordered" evidence="1">
    <location>
        <begin position="234"/>
        <end position="260"/>
    </location>
</feature>
<reference evidence="3 4" key="1">
    <citation type="submission" date="2024-02" db="EMBL/GenBank/DDBJ databases">
        <authorList>
            <person name="Vignale AGUSTIN F."/>
            <person name="Sosa J E."/>
            <person name="Modenutti C."/>
        </authorList>
    </citation>
    <scope>NUCLEOTIDE SEQUENCE [LARGE SCALE GENOMIC DNA]</scope>
</reference>
<dbReference type="PANTHER" id="PTHR33697">
    <property type="entry name" value="T17B22.17 PROTEIN-RELATED"/>
    <property type="match status" value="1"/>
</dbReference>
<dbReference type="InterPro" id="IPR000313">
    <property type="entry name" value="PWWP_dom"/>
</dbReference>
<dbReference type="Pfam" id="PF00855">
    <property type="entry name" value="PWWP"/>
    <property type="match status" value="1"/>
</dbReference>
<sequence length="503" mass="55831">MGVDVVNDRVGTLVWVQMKNGSWWPGRVVGPSEASELSPSHDLFSLAKTKTPVKLLGIEDATVEWYDLEKSKRIKAFRCGEFDDFIEQAESSKSCLSEKLVNYERREEAILHALDLEKQQLQKKHRVPGEDRVGTIYRAKRSRCVYLPPESSLCLERTVSHPQHLQDPNTDGGVTKPSGNCKGQTGNLNCEEHELGDVSYFPPQNQTAALQKGKVRKGKGPGIVIDEKRYFRSENGTLDGEDPLTPNAAPKEDSRTGYDTKSGENIVWEVNRLSQIVSQGDYLDKCFDSLCIGHQSRMESVLIDVDLTVQASNQEEYGPLVCLTSRLNGKKIIGHPIDSEVSEDGSSDILLPMEDDTNKKLFDNEGSAILQPVWKTKTAKRTPVSYIACSYPSSMLKHDKTAQACQNSGHLCVKGRGKNFTRAWEFLGKPLKKPRLSSLETRMLSSAIARNRKGKVYTIQPINQGFMGDGSPIPEETVPTRVTCVPVKHICGKLLVEVGGLQS</sequence>
<feature type="compositionally biased region" description="Basic and acidic residues" evidence="1">
    <location>
        <begin position="250"/>
        <end position="260"/>
    </location>
</feature>
<dbReference type="EMBL" id="CAUOFW020002369">
    <property type="protein sequence ID" value="CAK9153272.1"/>
    <property type="molecule type" value="Genomic_DNA"/>
</dbReference>
<dbReference type="PROSITE" id="PS50812">
    <property type="entry name" value="PWWP"/>
    <property type="match status" value="1"/>
</dbReference>
<organism evidence="3 4">
    <name type="scientific">Ilex paraguariensis</name>
    <name type="common">yerba mate</name>
    <dbReference type="NCBI Taxonomy" id="185542"/>
    <lineage>
        <taxon>Eukaryota</taxon>
        <taxon>Viridiplantae</taxon>
        <taxon>Streptophyta</taxon>
        <taxon>Embryophyta</taxon>
        <taxon>Tracheophyta</taxon>
        <taxon>Spermatophyta</taxon>
        <taxon>Magnoliopsida</taxon>
        <taxon>eudicotyledons</taxon>
        <taxon>Gunneridae</taxon>
        <taxon>Pentapetalae</taxon>
        <taxon>asterids</taxon>
        <taxon>campanulids</taxon>
        <taxon>Aquifoliales</taxon>
        <taxon>Aquifoliaceae</taxon>
        <taxon>Ilex</taxon>
    </lineage>
</organism>
<dbReference type="InterPro" id="IPR044679">
    <property type="entry name" value="PWWP2-like"/>
</dbReference>
<proteinExistence type="predicted"/>
<name>A0ABC8S8T7_9AQUA</name>
<evidence type="ECO:0000259" key="2">
    <source>
        <dbReference type="PROSITE" id="PS50812"/>
    </source>
</evidence>
<comment type="caution">
    <text evidence="3">The sequence shown here is derived from an EMBL/GenBank/DDBJ whole genome shotgun (WGS) entry which is preliminary data.</text>
</comment>
<keyword evidence="4" id="KW-1185">Reference proteome</keyword>
<protein>
    <recommendedName>
        <fullName evidence="2">PWWP domain-containing protein</fullName>
    </recommendedName>
</protein>
<evidence type="ECO:0000313" key="3">
    <source>
        <dbReference type="EMBL" id="CAK9153272.1"/>
    </source>
</evidence>
<gene>
    <name evidence="3" type="ORF">ILEXP_LOCUS21517</name>
</gene>
<evidence type="ECO:0000313" key="4">
    <source>
        <dbReference type="Proteomes" id="UP001642360"/>
    </source>
</evidence>
<evidence type="ECO:0000256" key="1">
    <source>
        <dbReference type="SAM" id="MobiDB-lite"/>
    </source>
</evidence>
<dbReference type="CDD" id="cd05162">
    <property type="entry name" value="PWWP"/>
    <property type="match status" value="1"/>
</dbReference>